<evidence type="ECO:0000313" key="2">
    <source>
        <dbReference type="Proteomes" id="UP001056756"/>
    </source>
</evidence>
<gene>
    <name evidence="1" type="ORF">NAG76_15460</name>
</gene>
<dbReference type="EMBL" id="CP097899">
    <property type="protein sequence ID" value="URN93221.1"/>
    <property type="molecule type" value="Genomic_DNA"/>
</dbReference>
<dbReference type="PANTHER" id="PTHR42663:SF6">
    <property type="entry name" value="HYDROLASE C777.06C-RELATED"/>
    <property type="match status" value="1"/>
</dbReference>
<dbReference type="GO" id="GO:0046872">
    <property type="term" value="F:metal ion binding"/>
    <property type="evidence" value="ECO:0007669"/>
    <property type="project" value="UniProtKB-KW"/>
</dbReference>
<proteinExistence type="predicted"/>
<dbReference type="KEGG" id="plig:NAG76_15460"/>
<sequence>MIITMIGTGNAFAKQHYNNNALIQQNSFNLLVDCGITLPHALYEQGYSFDQLDGVLISHIHSDHVGGLESYAFQMMFRYKKKATLFIAESLVEPLWETSLKGGLVQGNFTSIEDYFNVIPLIPNTTYELAPDLHIKLIQTEHIPNKDSYSILFNDTFFYSADMTFNPQLLQQLVNDGVQTIYHDCQLESPGVVHTSLEELLSLPDQLQQKIKLMHYGDTIGDYIGKTGLMEIVQQGIPSTM</sequence>
<organism evidence="1 2">
    <name type="scientific">Candidatus Pristimantibacillus lignocellulolyticus</name>
    <dbReference type="NCBI Taxonomy" id="2994561"/>
    <lineage>
        <taxon>Bacteria</taxon>
        <taxon>Bacillati</taxon>
        <taxon>Bacillota</taxon>
        <taxon>Bacilli</taxon>
        <taxon>Bacillales</taxon>
        <taxon>Paenibacillaceae</taxon>
        <taxon>Candidatus Pristimantibacillus</taxon>
    </lineage>
</organism>
<dbReference type="Proteomes" id="UP001056756">
    <property type="component" value="Chromosome"/>
</dbReference>
<dbReference type="GO" id="GO:0016787">
    <property type="term" value="F:hydrolase activity"/>
    <property type="evidence" value="ECO:0007669"/>
    <property type="project" value="UniProtKB-KW"/>
</dbReference>
<name>A0A9J6ZAL9_9BACL</name>
<dbReference type="Pfam" id="PF23023">
    <property type="entry name" value="Anti-Pycsar_Apyc1"/>
    <property type="match status" value="1"/>
</dbReference>
<dbReference type="AlphaFoldDB" id="A0A9J6ZAL9"/>
<reference evidence="1" key="1">
    <citation type="submission" date="2022-05" db="EMBL/GenBank/DDBJ databases">
        <title>Novel bacterial taxa in a minimal lignocellulolytic consortium and its capacity to transform plastics disclosed by genome-resolved metagenomics.</title>
        <authorList>
            <person name="Rodriguez C.A.D."/>
            <person name="Diaz-Garcia L."/>
            <person name="Herrera K."/>
            <person name="Tarazona N.A."/>
            <person name="Sproer C."/>
            <person name="Overmann J."/>
            <person name="Jimenez D.J."/>
        </authorList>
    </citation>
    <scope>NUCLEOTIDE SEQUENCE</scope>
    <source>
        <strain evidence="1">MAG5</strain>
    </source>
</reference>
<evidence type="ECO:0000313" key="1">
    <source>
        <dbReference type="EMBL" id="URN93221.1"/>
    </source>
</evidence>
<dbReference type="InterPro" id="IPR036866">
    <property type="entry name" value="RibonucZ/Hydroxyglut_hydro"/>
</dbReference>
<dbReference type="Gene3D" id="3.60.15.10">
    <property type="entry name" value="Ribonuclease Z/Hydroxyacylglutathione hydrolase-like"/>
    <property type="match status" value="1"/>
</dbReference>
<protein>
    <submittedName>
        <fullName evidence="1">MBL fold metallo-hydrolase</fullName>
    </submittedName>
</protein>
<dbReference type="PANTHER" id="PTHR42663">
    <property type="entry name" value="HYDROLASE C777.06C-RELATED-RELATED"/>
    <property type="match status" value="1"/>
</dbReference>
<accession>A0A9J6ZAL9</accession>
<dbReference type="SUPFAM" id="SSF56281">
    <property type="entry name" value="Metallo-hydrolase/oxidoreductase"/>
    <property type="match status" value="1"/>
</dbReference>